<dbReference type="InterPro" id="IPR036691">
    <property type="entry name" value="Endo/exonu/phosph_ase_sf"/>
</dbReference>
<comment type="caution">
    <text evidence="2">The sequence shown here is derived from an EMBL/GenBank/DDBJ whole genome shotgun (WGS) entry which is preliminary data.</text>
</comment>
<dbReference type="InterPro" id="IPR000477">
    <property type="entry name" value="RT_dom"/>
</dbReference>
<proteinExistence type="predicted"/>
<evidence type="ECO:0000313" key="2">
    <source>
        <dbReference type="EMBL" id="KAI0508026.1"/>
    </source>
</evidence>
<keyword evidence="3" id="KW-1185">Reference proteome</keyword>
<organism evidence="2 3">
    <name type="scientific">Dendrobium nobile</name>
    <name type="common">Orchid</name>
    <dbReference type="NCBI Taxonomy" id="94219"/>
    <lineage>
        <taxon>Eukaryota</taxon>
        <taxon>Viridiplantae</taxon>
        <taxon>Streptophyta</taxon>
        <taxon>Embryophyta</taxon>
        <taxon>Tracheophyta</taxon>
        <taxon>Spermatophyta</taxon>
        <taxon>Magnoliopsida</taxon>
        <taxon>Liliopsida</taxon>
        <taxon>Asparagales</taxon>
        <taxon>Orchidaceae</taxon>
        <taxon>Epidendroideae</taxon>
        <taxon>Malaxideae</taxon>
        <taxon>Dendrobiinae</taxon>
        <taxon>Dendrobium</taxon>
    </lineage>
</organism>
<gene>
    <name evidence="2" type="ORF">KFK09_014160</name>
</gene>
<evidence type="ECO:0000259" key="1">
    <source>
        <dbReference type="Pfam" id="PF00078"/>
    </source>
</evidence>
<dbReference type="PANTHER" id="PTHR33710:SF71">
    <property type="entry name" value="ENDONUCLEASE_EXONUCLEASE_PHOSPHATASE DOMAIN-CONTAINING PROTEIN"/>
    <property type="match status" value="1"/>
</dbReference>
<evidence type="ECO:0000313" key="3">
    <source>
        <dbReference type="Proteomes" id="UP000829196"/>
    </source>
</evidence>
<dbReference type="AlphaFoldDB" id="A0A8T3BC68"/>
<dbReference type="EMBL" id="JAGYWB010000010">
    <property type="protein sequence ID" value="KAI0508026.1"/>
    <property type="molecule type" value="Genomic_DNA"/>
</dbReference>
<dbReference type="Proteomes" id="UP000829196">
    <property type="component" value="Unassembled WGS sequence"/>
</dbReference>
<name>A0A8T3BC68_DENNO</name>
<protein>
    <recommendedName>
        <fullName evidence="1">Reverse transcriptase domain-containing protein</fullName>
    </recommendedName>
</protein>
<dbReference type="Gene3D" id="3.60.10.10">
    <property type="entry name" value="Endonuclease/exonuclease/phosphatase"/>
    <property type="match status" value="1"/>
</dbReference>
<dbReference type="OrthoDB" id="685803at2759"/>
<dbReference type="PANTHER" id="PTHR33710">
    <property type="entry name" value="BNAC02G09200D PROTEIN"/>
    <property type="match status" value="1"/>
</dbReference>
<dbReference type="CDD" id="cd01650">
    <property type="entry name" value="RT_nLTR_like"/>
    <property type="match status" value="1"/>
</dbReference>
<dbReference type="Pfam" id="PF00078">
    <property type="entry name" value="RVT_1"/>
    <property type="match status" value="1"/>
</dbReference>
<sequence>MHKQIQIKKEVAVAVGNSSLASENWPGGEKTVEDKLPAISVNNRYAILLEDSEEESLEKPEEIDRLKDTGVAVVDPGIMNNGTVCHSGASKIKLAKELKSLGPLEPKYKKKKRDGRLNSMSGEGSPAMVKIVSFVVKETSSQVIVGDLSIPILGSWKVATVNGSRCCKERGSLWSQLEKCMKDSIPSIISGDFNYIFNKEEKRGGKRFFFSKGPRDMKYFMTNSDFHDVRSIGPRFTWCNNKEGASRIWERVDRCLVNSVALQKLPLALTRHLERVASDHSQIVFKLDERVRINLKNIKIEDTWRSYPAARSIVNHSWKKNDFGDECMILQRKLNRTLKSVDDLFFLRSKVHDLNVTLRRLSTWVVQIKDVHNNLQDEDDQIEKVFIHYFEAKWKSRDCELSGWPLVSESQKLNSDEVAALNSEFSVNELQLSVFQQGNNRSPDTLLVLIAKVKNSLIPSNYRPISLCQTNYKIADTILVNILKSCISKMITEEQMAFIPRRSISEHCLLAQEIFHKFKISKNKKGLMAIKLDMEQAYDSMGWPTLGQILKWYGFPSIISNLLMECVVDRGQTLGIKVSPRGPRITHLLYADDVLIFSHVSMVLAKALKVIVENFCQWTGQRINVSKS</sequence>
<accession>A0A8T3BC68</accession>
<feature type="domain" description="Reverse transcriptase" evidence="1">
    <location>
        <begin position="454"/>
        <end position="577"/>
    </location>
</feature>
<reference evidence="2" key="1">
    <citation type="journal article" date="2022" name="Front. Genet.">
        <title>Chromosome-Scale Assembly of the Dendrobium nobile Genome Provides Insights Into the Molecular Mechanism of the Biosynthesis of the Medicinal Active Ingredient of Dendrobium.</title>
        <authorList>
            <person name="Xu Q."/>
            <person name="Niu S.-C."/>
            <person name="Li K.-L."/>
            <person name="Zheng P.-J."/>
            <person name="Zhang X.-J."/>
            <person name="Jia Y."/>
            <person name="Liu Y."/>
            <person name="Niu Y.-X."/>
            <person name="Yu L.-H."/>
            <person name="Chen D.-F."/>
            <person name="Zhang G.-Q."/>
        </authorList>
    </citation>
    <scope>NUCLEOTIDE SEQUENCE</scope>
    <source>
        <tissue evidence="2">Leaf</tissue>
    </source>
</reference>
<dbReference type="SUPFAM" id="SSF56219">
    <property type="entry name" value="DNase I-like"/>
    <property type="match status" value="1"/>
</dbReference>